<dbReference type="EMBL" id="JAERRI010000001">
    <property type="protein sequence ID" value="MBL1087941.1"/>
    <property type="molecule type" value="Genomic_DNA"/>
</dbReference>
<dbReference type="InterPro" id="IPR016181">
    <property type="entry name" value="Acyl_CoA_acyltransferase"/>
</dbReference>
<evidence type="ECO:0000313" key="5">
    <source>
        <dbReference type="EMBL" id="MBL1087941.1"/>
    </source>
</evidence>
<evidence type="ECO:0000256" key="2">
    <source>
        <dbReference type="ARBA" id="ARBA00023315"/>
    </source>
</evidence>
<dbReference type="Pfam" id="PF13508">
    <property type="entry name" value="Acetyltransf_7"/>
    <property type="match status" value="1"/>
</dbReference>
<gene>
    <name evidence="5" type="ORF">JK360_00800</name>
</gene>
<dbReference type="InterPro" id="IPR000182">
    <property type="entry name" value="GNAT_dom"/>
</dbReference>
<sequence>MDTSVRTDGIRPGRAGRPEPVRVPGPSNESGRAREWALRSARPADVEAIAELRATVMRPDLERLGRFDEHRVRQRLRDSFSYRYTSVIVADDAFAGCVTVRPAEDGRWLEHFYLAPGVQGRGLGSAVLRTLLERTDADGVPVRLNVLQGSAARRLYERHGFTMEAQDPIDVYMVRRPGAGTDAFGT</sequence>
<evidence type="ECO:0000256" key="3">
    <source>
        <dbReference type="SAM" id="MobiDB-lite"/>
    </source>
</evidence>
<keyword evidence="1" id="KW-0808">Transferase</keyword>
<keyword evidence="6" id="KW-1185">Reference proteome</keyword>
<dbReference type="SUPFAM" id="SSF55729">
    <property type="entry name" value="Acyl-CoA N-acyltransferases (Nat)"/>
    <property type="match status" value="1"/>
</dbReference>
<organism evidence="5 6">
    <name type="scientific">Streptomyces siderophoricus</name>
    <dbReference type="NCBI Taxonomy" id="2802281"/>
    <lineage>
        <taxon>Bacteria</taxon>
        <taxon>Bacillati</taxon>
        <taxon>Actinomycetota</taxon>
        <taxon>Actinomycetes</taxon>
        <taxon>Kitasatosporales</taxon>
        <taxon>Streptomycetaceae</taxon>
        <taxon>Streptomyces</taxon>
    </lineage>
</organism>
<evidence type="ECO:0000313" key="6">
    <source>
        <dbReference type="Proteomes" id="UP000629371"/>
    </source>
</evidence>
<dbReference type="InterPro" id="IPR050832">
    <property type="entry name" value="Bact_Acetyltransf"/>
</dbReference>
<accession>A0ABS1MIP7</accession>
<evidence type="ECO:0000256" key="1">
    <source>
        <dbReference type="ARBA" id="ARBA00022679"/>
    </source>
</evidence>
<dbReference type="CDD" id="cd04301">
    <property type="entry name" value="NAT_SF"/>
    <property type="match status" value="1"/>
</dbReference>
<feature type="region of interest" description="Disordered" evidence="3">
    <location>
        <begin position="1"/>
        <end position="34"/>
    </location>
</feature>
<dbReference type="PROSITE" id="PS51186">
    <property type="entry name" value="GNAT"/>
    <property type="match status" value="1"/>
</dbReference>
<comment type="caution">
    <text evidence="5">The sequence shown here is derived from an EMBL/GenBank/DDBJ whole genome shotgun (WGS) entry which is preliminary data.</text>
</comment>
<dbReference type="Gene3D" id="3.40.630.30">
    <property type="match status" value="1"/>
</dbReference>
<dbReference type="Proteomes" id="UP000629371">
    <property type="component" value="Unassembled WGS sequence"/>
</dbReference>
<feature type="domain" description="N-acetyltransferase" evidence="4">
    <location>
        <begin position="36"/>
        <end position="178"/>
    </location>
</feature>
<name>A0ABS1MIP7_9ACTN</name>
<dbReference type="PANTHER" id="PTHR43877:SF2">
    <property type="entry name" value="AMINOALKYLPHOSPHONATE N-ACETYLTRANSFERASE-RELATED"/>
    <property type="match status" value="1"/>
</dbReference>
<dbReference type="PANTHER" id="PTHR43877">
    <property type="entry name" value="AMINOALKYLPHOSPHONATE N-ACETYLTRANSFERASE-RELATED-RELATED"/>
    <property type="match status" value="1"/>
</dbReference>
<proteinExistence type="predicted"/>
<feature type="compositionally biased region" description="Basic and acidic residues" evidence="3">
    <location>
        <begin position="8"/>
        <end position="20"/>
    </location>
</feature>
<protein>
    <submittedName>
        <fullName evidence="5">GNAT family N-acetyltransferase</fullName>
    </submittedName>
</protein>
<evidence type="ECO:0000259" key="4">
    <source>
        <dbReference type="PROSITE" id="PS51186"/>
    </source>
</evidence>
<keyword evidence="2" id="KW-0012">Acyltransferase</keyword>
<reference evidence="5 6" key="1">
    <citation type="submission" date="2021-01" db="EMBL/GenBank/DDBJ databases">
        <title>WGS of actinomycetes isolated from Thailand.</title>
        <authorList>
            <person name="Thawai C."/>
        </authorList>
    </citation>
    <scope>NUCLEOTIDE SEQUENCE [LARGE SCALE GENOMIC DNA]</scope>
    <source>
        <strain evidence="5 6">CH9-7</strain>
    </source>
</reference>
<dbReference type="RefSeq" id="WP_201801172.1">
    <property type="nucleotide sequence ID" value="NZ_JAERRI010000001.1"/>
</dbReference>